<evidence type="ECO:0000256" key="2">
    <source>
        <dbReference type="ARBA" id="ARBA00009152"/>
    </source>
</evidence>
<dbReference type="UniPathway" id="UPA00031">
    <property type="reaction ID" value="UER00013"/>
</dbReference>
<evidence type="ECO:0000313" key="10">
    <source>
        <dbReference type="EMBL" id="RKD75769.1"/>
    </source>
</evidence>
<gene>
    <name evidence="10" type="ORF">ATL39_1472</name>
</gene>
<dbReference type="InterPro" id="IPR016195">
    <property type="entry name" value="Pol/histidinol_Pase-like"/>
</dbReference>
<reference evidence="10 11" key="1">
    <citation type="submission" date="2018-09" db="EMBL/GenBank/DDBJ databases">
        <title>Genomic Encyclopedia of Archaeal and Bacterial Type Strains, Phase II (KMG-II): from individual species to whole genera.</title>
        <authorList>
            <person name="Goeker M."/>
        </authorList>
    </citation>
    <scope>NUCLEOTIDE SEQUENCE [LARGE SCALE GENOMIC DNA]</scope>
    <source>
        <strain evidence="10 11">DSM 17008</strain>
    </source>
</reference>
<dbReference type="PANTHER" id="PTHR21039:SF0">
    <property type="entry name" value="HISTIDINOL-PHOSPHATASE"/>
    <property type="match status" value="1"/>
</dbReference>
<dbReference type="InterPro" id="IPR010140">
    <property type="entry name" value="Histidinol_P_phosphatase_HisJ"/>
</dbReference>
<dbReference type="PANTHER" id="PTHR21039">
    <property type="entry name" value="HISTIDINOL PHOSPHATASE-RELATED"/>
    <property type="match status" value="1"/>
</dbReference>
<keyword evidence="11" id="KW-1185">Reference proteome</keyword>
<evidence type="ECO:0000313" key="11">
    <source>
        <dbReference type="Proteomes" id="UP000285120"/>
    </source>
</evidence>
<accession>A0A419V723</accession>
<dbReference type="EMBL" id="RAPK01000007">
    <property type="protein sequence ID" value="RKD75769.1"/>
    <property type="molecule type" value="Genomic_DNA"/>
</dbReference>
<dbReference type="OrthoDB" id="9775255at2"/>
<evidence type="ECO:0000259" key="9">
    <source>
        <dbReference type="Pfam" id="PF02811"/>
    </source>
</evidence>
<name>A0A419V723_9BACL</name>
<evidence type="ECO:0000256" key="7">
    <source>
        <dbReference type="ARBA" id="ARBA00049158"/>
    </source>
</evidence>
<keyword evidence="6 8" id="KW-0368">Histidine biosynthesis</keyword>
<dbReference type="Gene3D" id="3.20.20.140">
    <property type="entry name" value="Metal-dependent hydrolases"/>
    <property type="match status" value="1"/>
</dbReference>
<feature type="domain" description="PHP" evidence="9">
    <location>
        <begin position="6"/>
        <end position="215"/>
    </location>
</feature>
<evidence type="ECO:0000256" key="8">
    <source>
        <dbReference type="RuleBase" id="RU366003"/>
    </source>
</evidence>
<evidence type="ECO:0000256" key="6">
    <source>
        <dbReference type="ARBA" id="ARBA00023102"/>
    </source>
</evidence>
<evidence type="ECO:0000256" key="3">
    <source>
        <dbReference type="ARBA" id="ARBA00013085"/>
    </source>
</evidence>
<evidence type="ECO:0000256" key="1">
    <source>
        <dbReference type="ARBA" id="ARBA00004970"/>
    </source>
</evidence>
<proteinExistence type="inferred from homology"/>
<dbReference type="NCBIfam" id="TIGR01856">
    <property type="entry name" value="hisJ_fam"/>
    <property type="match status" value="1"/>
</dbReference>
<dbReference type="GO" id="GO:0004401">
    <property type="term" value="F:histidinol-phosphatase activity"/>
    <property type="evidence" value="ECO:0007669"/>
    <property type="project" value="UniProtKB-UniRule"/>
</dbReference>
<dbReference type="CDD" id="cd12110">
    <property type="entry name" value="PHP_HisPPase_Hisj_like"/>
    <property type="match status" value="1"/>
</dbReference>
<keyword evidence="4 8" id="KW-0028">Amino-acid biosynthesis</keyword>
<protein>
    <recommendedName>
        <fullName evidence="3 8">Histidinol-phosphatase</fullName>
        <shortName evidence="8">HolPase</shortName>
        <ecNumber evidence="3 8">3.1.3.15</ecNumber>
    </recommendedName>
</protein>
<dbReference type="Proteomes" id="UP000285120">
    <property type="component" value="Unassembled WGS sequence"/>
</dbReference>
<dbReference type="Pfam" id="PF02811">
    <property type="entry name" value="PHP"/>
    <property type="match status" value="1"/>
</dbReference>
<dbReference type="SUPFAM" id="SSF89550">
    <property type="entry name" value="PHP domain-like"/>
    <property type="match status" value="1"/>
</dbReference>
<dbReference type="RefSeq" id="WP_120192625.1">
    <property type="nucleotide sequence ID" value="NZ_RAPK01000007.1"/>
</dbReference>
<dbReference type="NCBIfam" id="NF005996">
    <property type="entry name" value="PRK08123.1"/>
    <property type="match status" value="1"/>
</dbReference>
<comment type="catalytic activity">
    <reaction evidence="7 8">
        <text>L-histidinol phosphate + H2O = L-histidinol + phosphate</text>
        <dbReference type="Rhea" id="RHEA:14465"/>
        <dbReference type="ChEBI" id="CHEBI:15377"/>
        <dbReference type="ChEBI" id="CHEBI:43474"/>
        <dbReference type="ChEBI" id="CHEBI:57699"/>
        <dbReference type="ChEBI" id="CHEBI:57980"/>
        <dbReference type="EC" id="3.1.3.15"/>
    </reaction>
</comment>
<keyword evidence="5 8" id="KW-0378">Hydrolase</keyword>
<sequence>MNPKRDGHVHTPFCPHGTSHSLEEYIEKAAAGGITTLTFAEHAPLPEGFTDTVPDKDSAMSLSDLEAYLMKLENIKKSYKNDITIFTGLEVDYIERYEKETEQFLTTYGPHLDDSILSTHFLLADGEYTCMDYSPEFFSSLVTQTGSADAAARLYFETVLLSVKADLGPFKPGRLGHMTLVHKFQRKFPLKQYPADLVHQILYAVKEQHMELDYNGAGTAKPLCREPYPPEWIIKEALKHQIPLVYGSDAHQPAELFQGVTDLYIDKNIHL</sequence>
<comment type="similarity">
    <text evidence="2 8">Belongs to the PHP hydrolase family. HisK subfamily.</text>
</comment>
<evidence type="ECO:0000256" key="5">
    <source>
        <dbReference type="ARBA" id="ARBA00022801"/>
    </source>
</evidence>
<organism evidence="10 11">
    <name type="scientific">Sinobaca qinghaiensis</name>
    <dbReference type="NCBI Taxonomy" id="342944"/>
    <lineage>
        <taxon>Bacteria</taxon>
        <taxon>Bacillati</taxon>
        <taxon>Bacillota</taxon>
        <taxon>Bacilli</taxon>
        <taxon>Bacillales</taxon>
        <taxon>Sporolactobacillaceae</taxon>
        <taxon>Sinobaca</taxon>
    </lineage>
</organism>
<dbReference type="InterPro" id="IPR004013">
    <property type="entry name" value="PHP_dom"/>
</dbReference>
<dbReference type="AlphaFoldDB" id="A0A419V723"/>
<comment type="pathway">
    <text evidence="1 8">Amino-acid biosynthesis; L-histidine biosynthesis; L-histidine from 5-phospho-alpha-D-ribose 1-diphosphate: step 8/9.</text>
</comment>
<dbReference type="GO" id="GO:0005737">
    <property type="term" value="C:cytoplasm"/>
    <property type="evidence" value="ECO:0007669"/>
    <property type="project" value="TreeGrafter"/>
</dbReference>
<dbReference type="GO" id="GO:0000105">
    <property type="term" value="P:L-histidine biosynthetic process"/>
    <property type="evidence" value="ECO:0007669"/>
    <property type="project" value="UniProtKB-UniRule"/>
</dbReference>
<evidence type="ECO:0000256" key="4">
    <source>
        <dbReference type="ARBA" id="ARBA00022605"/>
    </source>
</evidence>
<dbReference type="EC" id="3.1.3.15" evidence="3 8"/>
<comment type="caution">
    <text evidence="10">The sequence shown here is derived from an EMBL/GenBank/DDBJ whole genome shotgun (WGS) entry which is preliminary data.</text>
</comment>